<gene>
    <name evidence="1" type="ORF">BT67DRAFT_281375</name>
</gene>
<proteinExistence type="predicted"/>
<evidence type="ECO:0000313" key="1">
    <source>
        <dbReference type="EMBL" id="KAK4134790.1"/>
    </source>
</evidence>
<name>A0AAN6ULH0_9PEZI</name>
<reference evidence="1" key="2">
    <citation type="submission" date="2023-05" db="EMBL/GenBank/DDBJ databases">
        <authorList>
            <consortium name="Lawrence Berkeley National Laboratory"/>
            <person name="Steindorff A."/>
            <person name="Hensen N."/>
            <person name="Bonometti L."/>
            <person name="Westerberg I."/>
            <person name="Brannstrom I.O."/>
            <person name="Guillou S."/>
            <person name="Cros-Aarteil S."/>
            <person name="Calhoun S."/>
            <person name="Haridas S."/>
            <person name="Kuo A."/>
            <person name="Mondo S."/>
            <person name="Pangilinan J."/>
            <person name="Riley R."/>
            <person name="Labutti K."/>
            <person name="Andreopoulos B."/>
            <person name="Lipzen A."/>
            <person name="Chen C."/>
            <person name="Yanf M."/>
            <person name="Daum C."/>
            <person name="Ng V."/>
            <person name="Clum A."/>
            <person name="Ohm R."/>
            <person name="Martin F."/>
            <person name="Silar P."/>
            <person name="Natvig D."/>
            <person name="Lalanne C."/>
            <person name="Gautier V."/>
            <person name="Ament-Velasquez S.L."/>
            <person name="Kruys A."/>
            <person name="Hutchinson M.I."/>
            <person name="Powell A.J."/>
            <person name="Barry K."/>
            <person name="Miller A.N."/>
            <person name="Grigoriev I.V."/>
            <person name="Debuchy R."/>
            <person name="Gladieux P."/>
            <person name="Thoren M.H."/>
            <person name="Johannesson H."/>
        </authorList>
    </citation>
    <scope>NUCLEOTIDE SEQUENCE</scope>
    <source>
        <strain evidence="1">CBS 123565</strain>
    </source>
</reference>
<dbReference type="AlphaFoldDB" id="A0AAN6ULH0"/>
<dbReference type="EMBL" id="MU853407">
    <property type="protein sequence ID" value="KAK4134790.1"/>
    <property type="molecule type" value="Genomic_DNA"/>
</dbReference>
<accession>A0AAN6ULH0</accession>
<organism evidence="1 2">
    <name type="scientific">Trichocladium antarcticum</name>
    <dbReference type="NCBI Taxonomy" id="1450529"/>
    <lineage>
        <taxon>Eukaryota</taxon>
        <taxon>Fungi</taxon>
        <taxon>Dikarya</taxon>
        <taxon>Ascomycota</taxon>
        <taxon>Pezizomycotina</taxon>
        <taxon>Sordariomycetes</taxon>
        <taxon>Sordariomycetidae</taxon>
        <taxon>Sordariales</taxon>
        <taxon>Chaetomiaceae</taxon>
        <taxon>Trichocladium</taxon>
    </lineage>
</organism>
<sequence length="169" mass="18527">MAVVACSIPGKKRCENGLLGRTGSFRRGWIEEGRRVVLELYSVRVLEAMVPVGHRGNKRLPGLFKCGPKFWRRCIFGGLGDRDHINHSGSVPGVAAAPKARRARWAQFRAAVRHVGIEQPNDGGEGRGMLEHAPGGRAVPVVGHGGSAARDSVWRTIRYRERKMGKGTR</sequence>
<protein>
    <submittedName>
        <fullName evidence="1">Uncharacterized protein</fullName>
    </submittedName>
</protein>
<comment type="caution">
    <text evidence="1">The sequence shown here is derived from an EMBL/GenBank/DDBJ whole genome shotgun (WGS) entry which is preliminary data.</text>
</comment>
<keyword evidence="2" id="KW-1185">Reference proteome</keyword>
<evidence type="ECO:0000313" key="2">
    <source>
        <dbReference type="Proteomes" id="UP001304895"/>
    </source>
</evidence>
<reference evidence="1" key="1">
    <citation type="journal article" date="2023" name="Mol. Phylogenet. Evol.">
        <title>Genome-scale phylogeny and comparative genomics of the fungal order Sordariales.</title>
        <authorList>
            <person name="Hensen N."/>
            <person name="Bonometti L."/>
            <person name="Westerberg I."/>
            <person name="Brannstrom I.O."/>
            <person name="Guillou S."/>
            <person name="Cros-Aarteil S."/>
            <person name="Calhoun S."/>
            <person name="Haridas S."/>
            <person name="Kuo A."/>
            <person name="Mondo S."/>
            <person name="Pangilinan J."/>
            <person name="Riley R."/>
            <person name="LaButti K."/>
            <person name="Andreopoulos B."/>
            <person name="Lipzen A."/>
            <person name="Chen C."/>
            <person name="Yan M."/>
            <person name="Daum C."/>
            <person name="Ng V."/>
            <person name="Clum A."/>
            <person name="Steindorff A."/>
            <person name="Ohm R.A."/>
            <person name="Martin F."/>
            <person name="Silar P."/>
            <person name="Natvig D.O."/>
            <person name="Lalanne C."/>
            <person name="Gautier V."/>
            <person name="Ament-Velasquez S.L."/>
            <person name="Kruys A."/>
            <person name="Hutchinson M.I."/>
            <person name="Powell A.J."/>
            <person name="Barry K."/>
            <person name="Miller A.N."/>
            <person name="Grigoriev I.V."/>
            <person name="Debuchy R."/>
            <person name="Gladieux P."/>
            <person name="Hiltunen Thoren M."/>
            <person name="Johannesson H."/>
        </authorList>
    </citation>
    <scope>NUCLEOTIDE SEQUENCE</scope>
    <source>
        <strain evidence="1">CBS 123565</strain>
    </source>
</reference>
<dbReference type="Proteomes" id="UP001304895">
    <property type="component" value="Unassembled WGS sequence"/>
</dbReference>